<dbReference type="InterPro" id="IPR036868">
    <property type="entry name" value="TusA-like_sf"/>
</dbReference>
<dbReference type="PROSITE" id="PS50206">
    <property type="entry name" value="RHODANESE_3"/>
    <property type="match status" value="1"/>
</dbReference>
<dbReference type="Pfam" id="PF01206">
    <property type="entry name" value="TusA"/>
    <property type="match status" value="1"/>
</dbReference>
<evidence type="ECO:0000256" key="4">
    <source>
        <dbReference type="ARBA" id="ARBA00022827"/>
    </source>
</evidence>
<comment type="cofactor">
    <cofactor evidence="1">
        <name>FAD</name>
        <dbReference type="ChEBI" id="CHEBI:57692"/>
    </cofactor>
</comment>
<comment type="similarity">
    <text evidence="2">Belongs to the class-III pyridine nucleotide-disulfide oxidoreductase family.</text>
</comment>
<dbReference type="Gene3D" id="3.40.250.10">
    <property type="entry name" value="Rhodanese-like domain"/>
    <property type="match status" value="1"/>
</dbReference>
<dbReference type="InterPro" id="IPR032836">
    <property type="entry name" value="DsrE2-like"/>
</dbReference>
<evidence type="ECO:0000256" key="2">
    <source>
        <dbReference type="ARBA" id="ARBA00009130"/>
    </source>
</evidence>
<evidence type="ECO:0000313" key="8">
    <source>
        <dbReference type="EMBL" id="SHJ02922.1"/>
    </source>
</evidence>
<organism evidence="8 9">
    <name type="scientific">Dethiosulfatibacter aminovorans DSM 17477</name>
    <dbReference type="NCBI Taxonomy" id="1121476"/>
    <lineage>
        <taxon>Bacteria</taxon>
        <taxon>Bacillati</taxon>
        <taxon>Bacillota</taxon>
        <taxon>Tissierellia</taxon>
        <taxon>Dethiosulfatibacter</taxon>
    </lineage>
</organism>
<dbReference type="Pfam" id="PF00581">
    <property type="entry name" value="Rhodanese"/>
    <property type="match status" value="1"/>
</dbReference>
<dbReference type="PRINTS" id="PR00411">
    <property type="entry name" value="PNDRDTASEI"/>
</dbReference>
<dbReference type="SUPFAM" id="SSF51905">
    <property type="entry name" value="FAD/NAD(P)-binding domain"/>
    <property type="match status" value="1"/>
</dbReference>
<name>A0A1M6FZ46_9FIRM</name>
<dbReference type="Pfam" id="PF02852">
    <property type="entry name" value="Pyr_redox_dim"/>
    <property type="match status" value="1"/>
</dbReference>
<dbReference type="InterPro" id="IPR001455">
    <property type="entry name" value="TusA-like"/>
</dbReference>
<keyword evidence="3" id="KW-0285">Flavoprotein</keyword>
<keyword evidence="6" id="KW-0676">Redox-active center</keyword>
<proteinExistence type="inferred from homology"/>
<evidence type="ECO:0000256" key="3">
    <source>
        <dbReference type="ARBA" id="ARBA00022630"/>
    </source>
</evidence>
<dbReference type="AlphaFoldDB" id="A0A1M6FZ46"/>
<dbReference type="Proteomes" id="UP000184052">
    <property type="component" value="Unassembled WGS sequence"/>
</dbReference>
<dbReference type="InterPro" id="IPR027396">
    <property type="entry name" value="DsrEFH-like"/>
</dbReference>
<evidence type="ECO:0000256" key="1">
    <source>
        <dbReference type="ARBA" id="ARBA00001974"/>
    </source>
</evidence>
<dbReference type="InterPro" id="IPR050260">
    <property type="entry name" value="FAD-bd_OxRdtase"/>
</dbReference>
<keyword evidence="9" id="KW-1185">Reference proteome</keyword>
<dbReference type="STRING" id="1121476.SAMN02745751_01594"/>
<accession>A0A1M6FZ46</accession>
<dbReference type="InterPro" id="IPR023753">
    <property type="entry name" value="FAD/NAD-binding_dom"/>
</dbReference>
<evidence type="ECO:0000259" key="7">
    <source>
        <dbReference type="PROSITE" id="PS50206"/>
    </source>
</evidence>
<dbReference type="Gene3D" id="3.40.1260.10">
    <property type="entry name" value="DsrEFH-like"/>
    <property type="match status" value="1"/>
</dbReference>
<dbReference type="SMART" id="SM00450">
    <property type="entry name" value="RHOD"/>
    <property type="match status" value="1"/>
</dbReference>
<dbReference type="PROSITE" id="PS01148">
    <property type="entry name" value="UPF0033"/>
    <property type="match status" value="1"/>
</dbReference>
<feature type="domain" description="Rhodanese" evidence="7">
    <location>
        <begin position="468"/>
        <end position="556"/>
    </location>
</feature>
<dbReference type="InterPro" id="IPR001763">
    <property type="entry name" value="Rhodanese-like_dom"/>
</dbReference>
<evidence type="ECO:0000256" key="6">
    <source>
        <dbReference type="ARBA" id="ARBA00023284"/>
    </source>
</evidence>
<gene>
    <name evidence="8" type="ORF">SAMN02745751_01594</name>
</gene>
<protein>
    <submittedName>
        <fullName evidence="8">NADPH-dependent 2,4-dienoyl-CoA reductase, sulfur reductase</fullName>
    </submittedName>
</protein>
<keyword evidence="4" id="KW-0274">FAD</keyword>
<dbReference type="SUPFAM" id="SSF52821">
    <property type="entry name" value="Rhodanese/Cell cycle control phosphatase"/>
    <property type="match status" value="1"/>
</dbReference>
<sequence>MKVLIVGGVAGGASAAARLRRNDEKAEIIMFERGEYISFANCGLPYYIGNVIEERDELLLKTPEDMKARFNVDVKVKSEVLSIDRENKKVSVKKVDNGEVYEESYDKLILSPGSSPLKPPIPGIDAPNIFTIWNIPDTDAIKDYVDNKKIKKAAVIGGGFIGIEMAENLHDLGIEVTIVELADQIMAPIDFEMAQILHQHVNMKNVELVLNDGVKSFDYKDGTTLITLNSEKTLDADMVILSIGVRPNGELAESSGLKTNKRGGIVVDKHMRTSDEDIYAVGDAVEINDFINNIETMIPLAGPANKQGRIAADNIAGKDVVYKGTQGTSVAKVFDMTVSATGSNEKILKKIGKEFGRDYQYIYIHPNNHAEYYPDASKINMKLLFSPVDGKILGAQAVGFEGVEKRIDVIATVIRFGGTVYDLTELELAYAPPFGSAKDPVNMAGFVAENFLKGTVDMVHWNELGQYDEKDYVVLDVRKKEELETGCFQNSVNIPLDSLRDRADELDRDKMILIYCAVGTRGYIAARMLQQMGFGNVKNLSGGMTTLNSINYMPNSMLLKNILGTNNNNSNNSEDNGGNEMKRVNSIDVEKISLNCSGLQCPGPIMKVFETIKTMNHGDLVEVTATDMGFAADISEWCKRTGNTLVDIKTENKSIVTTIMKGLKEDGHAEEAGERTDKSMVIFSGELDKVIAGFIIANGAAAMGRDVTMFFTFWGLNALRKPENVPVKKTFVEKMFGFMMPRGAGKLKLSNMNMAGMGSVMMKSIMKQKNVDTLETLMETAKRSGVKIVVCTMSMDVMGIKKEELIDGLEYGGVASFLAASERSDATLFI</sequence>
<dbReference type="PRINTS" id="PR00368">
    <property type="entry name" value="FADPNR"/>
</dbReference>
<dbReference type="OrthoDB" id="9802028at2"/>
<dbReference type="PANTHER" id="PTHR43429:SF1">
    <property type="entry name" value="NAD(P)H SULFUR OXIDOREDUCTASE (COA-DEPENDENT)"/>
    <property type="match status" value="1"/>
</dbReference>
<dbReference type="Gene3D" id="3.50.50.60">
    <property type="entry name" value="FAD/NAD(P)-binding domain"/>
    <property type="match status" value="2"/>
</dbReference>
<dbReference type="RefSeq" id="WP_073049051.1">
    <property type="nucleotide sequence ID" value="NZ_FQZL01000009.1"/>
</dbReference>
<dbReference type="SUPFAM" id="SSF64307">
    <property type="entry name" value="SirA-like"/>
    <property type="match status" value="1"/>
</dbReference>
<dbReference type="InterPro" id="IPR016156">
    <property type="entry name" value="FAD/NAD-linked_Rdtase_dimer_sf"/>
</dbReference>
<evidence type="ECO:0000256" key="5">
    <source>
        <dbReference type="ARBA" id="ARBA00023002"/>
    </source>
</evidence>
<dbReference type="Gene3D" id="3.30.110.40">
    <property type="entry name" value="TusA-like domain"/>
    <property type="match status" value="1"/>
</dbReference>
<dbReference type="InterPro" id="IPR036188">
    <property type="entry name" value="FAD/NAD-bd_sf"/>
</dbReference>
<dbReference type="InterPro" id="IPR004099">
    <property type="entry name" value="Pyr_nucl-diS_OxRdtase_dimer"/>
</dbReference>
<dbReference type="InterPro" id="IPR036873">
    <property type="entry name" value="Rhodanese-like_dom_sf"/>
</dbReference>
<dbReference type="GO" id="GO:0016491">
    <property type="term" value="F:oxidoreductase activity"/>
    <property type="evidence" value="ECO:0007669"/>
    <property type="project" value="UniProtKB-KW"/>
</dbReference>
<evidence type="ECO:0000313" key="9">
    <source>
        <dbReference type="Proteomes" id="UP000184052"/>
    </source>
</evidence>
<dbReference type="SUPFAM" id="SSF55424">
    <property type="entry name" value="FAD/NAD-linked reductases, dimerisation (C-terminal) domain"/>
    <property type="match status" value="1"/>
</dbReference>
<dbReference type="Pfam" id="PF13686">
    <property type="entry name" value="DrsE_2"/>
    <property type="match status" value="1"/>
</dbReference>
<dbReference type="PANTHER" id="PTHR43429">
    <property type="entry name" value="PYRIDINE NUCLEOTIDE-DISULFIDE OXIDOREDUCTASE DOMAIN-CONTAINING"/>
    <property type="match status" value="1"/>
</dbReference>
<dbReference type="Pfam" id="PF07992">
    <property type="entry name" value="Pyr_redox_2"/>
    <property type="match status" value="1"/>
</dbReference>
<dbReference type="SUPFAM" id="SSF75169">
    <property type="entry name" value="DsrEFH-like"/>
    <property type="match status" value="1"/>
</dbReference>
<reference evidence="8 9" key="1">
    <citation type="submission" date="2016-11" db="EMBL/GenBank/DDBJ databases">
        <authorList>
            <person name="Jaros S."/>
            <person name="Januszkiewicz K."/>
            <person name="Wedrychowicz H."/>
        </authorList>
    </citation>
    <scope>NUCLEOTIDE SEQUENCE [LARGE SCALE GENOMIC DNA]</scope>
    <source>
        <strain evidence="8 9">DSM 17477</strain>
    </source>
</reference>
<dbReference type="EMBL" id="FQZL01000009">
    <property type="protein sequence ID" value="SHJ02922.1"/>
    <property type="molecule type" value="Genomic_DNA"/>
</dbReference>
<keyword evidence="5" id="KW-0560">Oxidoreductase</keyword>